<dbReference type="KEGG" id="pno:SNOG_10681"/>
<dbReference type="InterPro" id="IPR053137">
    <property type="entry name" value="NLR-like"/>
</dbReference>
<dbReference type="PANTHER" id="PTHR46082:SF6">
    <property type="entry name" value="AAA+ ATPASE DOMAIN-CONTAINING PROTEIN-RELATED"/>
    <property type="match status" value="1"/>
</dbReference>
<keyword evidence="2" id="KW-1185">Reference proteome</keyword>
<dbReference type="SUPFAM" id="SSF48452">
    <property type="entry name" value="TPR-like"/>
    <property type="match status" value="1"/>
</dbReference>
<accession>A0A7U2I7C3</accession>
<dbReference type="Proteomes" id="UP000663193">
    <property type="component" value="Chromosome 17"/>
</dbReference>
<gene>
    <name evidence="1" type="ORF">JI435_106810</name>
</gene>
<proteinExistence type="predicted"/>
<evidence type="ECO:0000313" key="1">
    <source>
        <dbReference type="EMBL" id="QRD04745.1"/>
    </source>
</evidence>
<protein>
    <submittedName>
        <fullName evidence="1">Uncharacterized protein</fullName>
    </submittedName>
</protein>
<sequence length="236" mass="26789">MADPIAVAPRQIIDTDDLVIIDARSNMGIAQLLEGHLCEAEHIHRHVYSKCRKVLGRSHPETIKSKANIGMTPNELENHTRVEALWRDALLLFQRFLSHTHSDTLKTYTNLATNLHDQGKFKEAEEAITVVAPIIQSNHAQTNMEFTELLELRAVLLHCLELYTIAIGVTGQVYEQRLVPLGYEHHHTQRELSHVRDLAENCEQGQSVEAFGSCVPFFIFNIQSPSSAVRLYIHRL</sequence>
<dbReference type="InterPro" id="IPR011990">
    <property type="entry name" value="TPR-like_helical_dom_sf"/>
</dbReference>
<dbReference type="Pfam" id="PF13374">
    <property type="entry name" value="TPR_10"/>
    <property type="match status" value="1"/>
</dbReference>
<dbReference type="RefSeq" id="XP_001800943.1">
    <property type="nucleotide sequence ID" value="XM_001800891.1"/>
</dbReference>
<evidence type="ECO:0000313" key="2">
    <source>
        <dbReference type="Proteomes" id="UP000663193"/>
    </source>
</evidence>
<dbReference type="PANTHER" id="PTHR46082">
    <property type="entry name" value="ATP/GTP-BINDING PROTEIN-RELATED"/>
    <property type="match status" value="1"/>
</dbReference>
<dbReference type="OrthoDB" id="20872at2759"/>
<dbReference type="Gene3D" id="1.25.40.10">
    <property type="entry name" value="Tetratricopeptide repeat domain"/>
    <property type="match status" value="1"/>
</dbReference>
<dbReference type="AlphaFoldDB" id="A0A7U2I7C3"/>
<dbReference type="OMA" id="LTVMYQN"/>
<organism evidence="1 2">
    <name type="scientific">Phaeosphaeria nodorum (strain SN15 / ATCC MYA-4574 / FGSC 10173)</name>
    <name type="common">Glume blotch fungus</name>
    <name type="synonym">Parastagonospora nodorum</name>
    <dbReference type="NCBI Taxonomy" id="321614"/>
    <lineage>
        <taxon>Eukaryota</taxon>
        <taxon>Fungi</taxon>
        <taxon>Dikarya</taxon>
        <taxon>Ascomycota</taxon>
        <taxon>Pezizomycotina</taxon>
        <taxon>Dothideomycetes</taxon>
        <taxon>Pleosporomycetidae</taxon>
        <taxon>Pleosporales</taxon>
        <taxon>Pleosporineae</taxon>
        <taxon>Phaeosphaeriaceae</taxon>
        <taxon>Parastagonospora</taxon>
    </lineage>
</organism>
<name>A0A7U2I7C3_PHANO</name>
<reference evidence="2" key="1">
    <citation type="journal article" date="2021" name="BMC Genomics">
        <title>Chromosome-level genome assembly and manually-curated proteome of model necrotroph Parastagonospora nodorum Sn15 reveals a genome-wide trove of candidate effector homologs, and redundancy of virulence-related functions within an accessory chromosome.</title>
        <authorList>
            <person name="Bertazzoni S."/>
            <person name="Jones D.A.B."/>
            <person name="Phan H.T."/>
            <person name="Tan K.-C."/>
            <person name="Hane J.K."/>
        </authorList>
    </citation>
    <scope>NUCLEOTIDE SEQUENCE [LARGE SCALE GENOMIC DNA]</scope>
    <source>
        <strain evidence="2">SN15 / ATCC MYA-4574 / FGSC 10173)</strain>
    </source>
</reference>
<dbReference type="VEuPathDB" id="FungiDB:JI435_106810"/>
<dbReference type="EMBL" id="CP069039">
    <property type="protein sequence ID" value="QRD04745.1"/>
    <property type="molecule type" value="Genomic_DNA"/>
</dbReference>
<dbReference type="Pfam" id="PF13424">
    <property type="entry name" value="TPR_12"/>
    <property type="match status" value="1"/>
</dbReference>